<organism evidence="2 3">
    <name type="scientific">Acinetobacter baumannii</name>
    <dbReference type="NCBI Taxonomy" id="470"/>
    <lineage>
        <taxon>Bacteria</taxon>
        <taxon>Pseudomonadati</taxon>
        <taxon>Pseudomonadota</taxon>
        <taxon>Gammaproteobacteria</taxon>
        <taxon>Moraxellales</taxon>
        <taxon>Moraxellaceae</taxon>
        <taxon>Acinetobacter</taxon>
        <taxon>Acinetobacter calcoaceticus/baumannii complex</taxon>
    </lineage>
</organism>
<sequence>MEIYKRLPFLLISFLMTNVTYAQSQMEELSSIHITGNVLLANQYNFRGVSMTNRKPAIQGGINFSHKSGAYLNLWASNQNVYPESSIEADIFLGYIWSLSEHSYLDIGVVNVNYVGSPSELNADFNEFNLIYNRVNLFMTKDKFSAALYFSPDYTTSSGKEYYTNISYSYPLNNTFNLFGSAGYTLLENKEKFLQVFGGEGTQKAYVDYKIGVRATLKGLDAELSWIDTTIDTSNKNMQGTLYLSVGKSF</sequence>
<dbReference type="NCBIfam" id="TIGR02001">
    <property type="entry name" value="gcw_chp"/>
    <property type="match status" value="1"/>
</dbReference>
<evidence type="ECO:0000313" key="3">
    <source>
        <dbReference type="Proteomes" id="UP000194699"/>
    </source>
</evidence>
<reference evidence="2 3" key="1">
    <citation type="submission" date="2017-05" db="EMBL/GenBank/DDBJ databases">
        <authorList>
            <person name="Song R."/>
            <person name="Chenine A.L."/>
            <person name="Ruprecht R.M."/>
        </authorList>
    </citation>
    <scope>NUCLEOTIDE SEQUENCE [LARGE SCALE GENOMIC DNA]</scope>
    <source>
        <strain evidence="2 3">PR350</strain>
    </source>
</reference>
<dbReference type="EMBL" id="NGEL01000070">
    <property type="protein sequence ID" value="OTM89990.1"/>
    <property type="molecule type" value="Genomic_DNA"/>
</dbReference>
<keyword evidence="1" id="KW-0732">Signal</keyword>
<evidence type="ECO:0000256" key="1">
    <source>
        <dbReference type="SAM" id="SignalP"/>
    </source>
</evidence>
<dbReference type="Pfam" id="PF09694">
    <property type="entry name" value="Gcw_chp"/>
    <property type="match status" value="1"/>
</dbReference>
<dbReference type="InterPro" id="IPR010239">
    <property type="entry name" value="CHP02001"/>
</dbReference>
<protein>
    <submittedName>
        <fullName evidence="2">Uncharacterized protein</fullName>
    </submittedName>
</protein>
<dbReference type="AlphaFoldDB" id="A0A241ZFK8"/>
<feature type="signal peptide" evidence="1">
    <location>
        <begin position="1"/>
        <end position="22"/>
    </location>
</feature>
<comment type="caution">
    <text evidence="2">The sequence shown here is derived from an EMBL/GenBank/DDBJ whole genome shotgun (WGS) entry which is preliminary data.</text>
</comment>
<dbReference type="Proteomes" id="UP000194699">
    <property type="component" value="Unassembled WGS sequence"/>
</dbReference>
<feature type="chain" id="PRO_5011992212" evidence="1">
    <location>
        <begin position="23"/>
        <end position="250"/>
    </location>
</feature>
<gene>
    <name evidence="2" type="ORF">B9X95_07005</name>
</gene>
<evidence type="ECO:0000313" key="2">
    <source>
        <dbReference type="EMBL" id="OTM89990.1"/>
    </source>
</evidence>
<accession>A0A241ZFK8</accession>
<name>A0A241ZFK8_ACIBA</name>
<proteinExistence type="predicted"/>